<accession>A0A0X3VDD1</accession>
<feature type="region of interest" description="Disordered" evidence="1">
    <location>
        <begin position="210"/>
        <end position="248"/>
    </location>
</feature>
<name>A0A0X3VDD1_9ACTN</name>
<dbReference type="GO" id="GO:0007165">
    <property type="term" value="P:signal transduction"/>
    <property type="evidence" value="ECO:0007669"/>
    <property type="project" value="InterPro"/>
</dbReference>
<dbReference type="PROSITE" id="PS51257">
    <property type="entry name" value="PROKAR_LIPOPROTEIN"/>
    <property type="match status" value="1"/>
</dbReference>
<keyword evidence="4" id="KW-1185">Reference proteome</keyword>
<dbReference type="OrthoDB" id="122965at2"/>
<gene>
    <name evidence="3" type="ORF">ADL12_09015</name>
</gene>
<sequence>MKIFLSWSGSASQACAELLASWLPYFSDELEPFVSSDSIRKGARGLTELKEQLDESSFGIACITRANIDAPWITFESGALSKEVDERKGQVVPFLLEGSHKDLEVAGSPLRQFQSTRAHDEADVLKMVKTINAVLRESANRHPDDTRVKNLFRKVWPELRDGLATIDLTADSDEQGPPRRSPEEILEELSSLVHEQINRITDLERAVDALRNGQANPPRKRTRFTGVYDESVRIADPATDTSGLGETE</sequence>
<comment type="caution">
    <text evidence="3">The sequence shown here is derived from an EMBL/GenBank/DDBJ whole genome shotgun (WGS) entry which is preliminary data.</text>
</comment>
<evidence type="ECO:0000259" key="2">
    <source>
        <dbReference type="Pfam" id="PF13676"/>
    </source>
</evidence>
<protein>
    <recommendedName>
        <fullName evidence="2">TIR domain-containing protein</fullName>
    </recommendedName>
</protein>
<dbReference type="Pfam" id="PF13676">
    <property type="entry name" value="TIR_2"/>
    <property type="match status" value="1"/>
</dbReference>
<dbReference type="SUPFAM" id="SSF52200">
    <property type="entry name" value="Toll/Interleukin receptor TIR domain"/>
    <property type="match status" value="1"/>
</dbReference>
<dbReference type="InterPro" id="IPR035897">
    <property type="entry name" value="Toll_tir_struct_dom_sf"/>
</dbReference>
<dbReference type="Gene3D" id="3.40.50.10140">
    <property type="entry name" value="Toll/interleukin-1 receptor homology (TIR) domain"/>
    <property type="match status" value="1"/>
</dbReference>
<dbReference type="RefSeq" id="WP_062700390.1">
    <property type="nucleotide sequence ID" value="NZ_LLZG01000047.1"/>
</dbReference>
<organism evidence="3 4">
    <name type="scientific">Streptomyces regalis</name>
    <dbReference type="NCBI Taxonomy" id="68262"/>
    <lineage>
        <taxon>Bacteria</taxon>
        <taxon>Bacillati</taxon>
        <taxon>Actinomycetota</taxon>
        <taxon>Actinomycetes</taxon>
        <taxon>Kitasatosporales</taxon>
        <taxon>Streptomycetaceae</taxon>
        <taxon>Streptomyces</taxon>
    </lineage>
</organism>
<dbReference type="EMBL" id="LLZG01000047">
    <property type="protein sequence ID" value="KUL42779.1"/>
    <property type="molecule type" value="Genomic_DNA"/>
</dbReference>
<dbReference type="AlphaFoldDB" id="A0A0X3VDD1"/>
<evidence type="ECO:0000313" key="3">
    <source>
        <dbReference type="EMBL" id="KUL42779.1"/>
    </source>
</evidence>
<feature type="compositionally biased region" description="Polar residues" evidence="1">
    <location>
        <begin position="239"/>
        <end position="248"/>
    </location>
</feature>
<dbReference type="Proteomes" id="UP000053923">
    <property type="component" value="Unassembled WGS sequence"/>
</dbReference>
<reference evidence="4" key="1">
    <citation type="submission" date="2015-10" db="EMBL/GenBank/DDBJ databases">
        <authorList>
            <person name="Ju K.-S."/>
            <person name="Doroghazi J.R."/>
            <person name="Metcalf W.W."/>
        </authorList>
    </citation>
    <scope>NUCLEOTIDE SEQUENCE [LARGE SCALE GENOMIC DNA]</scope>
    <source>
        <strain evidence="4">NRRL 3151</strain>
    </source>
</reference>
<feature type="domain" description="TIR" evidence="2">
    <location>
        <begin position="3"/>
        <end position="119"/>
    </location>
</feature>
<evidence type="ECO:0000256" key="1">
    <source>
        <dbReference type="SAM" id="MobiDB-lite"/>
    </source>
</evidence>
<proteinExistence type="predicted"/>
<evidence type="ECO:0000313" key="4">
    <source>
        <dbReference type="Proteomes" id="UP000053923"/>
    </source>
</evidence>
<dbReference type="InterPro" id="IPR000157">
    <property type="entry name" value="TIR_dom"/>
</dbReference>